<protein>
    <submittedName>
        <fullName evidence="3">Uncharacterized protein</fullName>
    </submittedName>
</protein>
<keyword evidence="4" id="KW-1185">Reference proteome</keyword>
<evidence type="ECO:0000256" key="1">
    <source>
        <dbReference type="SAM" id="MobiDB-lite"/>
    </source>
</evidence>
<organism evidence="3 4">
    <name type="scientific">Psophocarpus tetragonolobus</name>
    <name type="common">Winged bean</name>
    <name type="synonym">Dolichos tetragonolobus</name>
    <dbReference type="NCBI Taxonomy" id="3891"/>
    <lineage>
        <taxon>Eukaryota</taxon>
        <taxon>Viridiplantae</taxon>
        <taxon>Streptophyta</taxon>
        <taxon>Embryophyta</taxon>
        <taxon>Tracheophyta</taxon>
        <taxon>Spermatophyta</taxon>
        <taxon>Magnoliopsida</taxon>
        <taxon>eudicotyledons</taxon>
        <taxon>Gunneridae</taxon>
        <taxon>Pentapetalae</taxon>
        <taxon>rosids</taxon>
        <taxon>fabids</taxon>
        <taxon>Fabales</taxon>
        <taxon>Fabaceae</taxon>
        <taxon>Papilionoideae</taxon>
        <taxon>50 kb inversion clade</taxon>
        <taxon>NPAAA clade</taxon>
        <taxon>indigoferoid/millettioid clade</taxon>
        <taxon>Phaseoleae</taxon>
        <taxon>Psophocarpus</taxon>
    </lineage>
</organism>
<proteinExistence type="predicted"/>
<accession>A0AAN9RTQ8</accession>
<reference evidence="3 4" key="1">
    <citation type="submission" date="2024-01" db="EMBL/GenBank/DDBJ databases">
        <title>The genomes of 5 underutilized Papilionoideae crops provide insights into root nodulation and disease resistanc.</title>
        <authorList>
            <person name="Jiang F."/>
        </authorList>
    </citation>
    <scope>NUCLEOTIDE SEQUENCE [LARGE SCALE GENOMIC DNA]</scope>
    <source>
        <strain evidence="3">DUOXIRENSHENG_FW03</strain>
        <tissue evidence="3">Leaves</tissue>
    </source>
</reference>
<dbReference type="AlphaFoldDB" id="A0AAN9RTQ8"/>
<dbReference type="EMBL" id="JAYMYS010000008">
    <property type="protein sequence ID" value="KAK7383032.1"/>
    <property type="molecule type" value="Genomic_DNA"/>
</dbReference>
<dbReference type="Proteomes" id="UP001386955">
    <property type="component" value="Unassembled WGS sequence"/>
</dbReference>
<feature type="transmembrane region" description="Helical" evidence="2">
    <location>
        <begin position="20"/>
        <end position="45"/>
    </location>
</feature>
<gene>
    <name evidence="3" type="ORF">VNO78_28697</name>
</gene>
<feature type="region of interest" description="Disordered" evidence="1">
    <location>
        <begin position="121"/>
        <end position="160"/>
    </location>
</feature>
<keyword evidence="2" id="KW-0812">Transmembrane</keyword>
<evidence type="ECO:0000313" key="3">
    <source>
        <dbReference type="EMBL" id="KAK7383032.1"/>
    </source>
</evidence>
<keyword evidence="2" id="KW-0472">Membrane</keyword>
<keyword evidence="2" id="KW-1133">Transmembrane helix</keyword>
<name>A0AAN9RTQ8_PSOTE</name>
<evidence type="ECO:0000313" key="4">
    <source>
        <dbReference type="Proteomes" id="UP001386955"/>
    </source>
</evidence>
<sequence>MHGDSGLLLSLRSDALILFYHGAFAVIVHSAVMMFVVAAMLLLMLGIGGWLILSSLCCDDACCCCYVVIDVGNRWMVNPEYTMKFHSTYPLLILDSSVVTLSSTKSELKPARTIYSKPNITKLSKPPPIVGHQNQQLMNKSQQKRKGAIGKSQKTIPENE</sequence>
<comment type="caution">
    <text evidence="3">The sequence shown here is derived from an EMBL/GenBank/DDBJ whole genome shotgun (WGS) entry which is preliminary data.</text>
</comment>
<feature type="compositionally biased region" description="Polar residues" evidence="1">
    <location>
        <begin position="132"/>
        <end position="141"/>
    </location>
</feature>
<evidence type="ECO:0000256" key="2">
    <source>
        <dbReference type="SAM" id="Phobius"/>
    </source>
</evidence>